<evidence type="ECO:0000256" key="3">
    <source>
        <dbReference type="SAM" id="Phobius"/>
    </source>
</evidence>
<organism evidence="4 5">
    <name type="scientific">Peptococcus niger</name>
    <dbReference type="NCBI Taxonomy" id="2741"/>
    <lineage>
        <taxon>Bacteria</taxon>
        <taxon>Bacillati</taxon>
        <taxon>Bacillota</taxon>
        <taxon>Clostridia</taxon>
        <taxon>Eubacteriales</taxon>
        <taxon>Peptococcaceae</taxon>
        <taxon>Peptococcus</taxon>
    </lineage>
</organism>
<sequence>MKLDTKKLSLYALFIALTCVGTLVVRIPFPLTKGYLNLGDAVLLAAALTLGRTGGLLAGGLGSFLADLLTGYVYAPVTLVVKGLEGFICGIIFERIPTTAGRIIAVAVGAVVMATGYFIFEIILVGLYPAALSYLANLGQGAAGAALAYILSLALERGLRSMNVLPSK</sequence>
<feature type="transmembrane region" description="Helical" evidence="3">
    <location>
        <begin position="72"/>
        <end position="93"/>
    </location>
</feature>
<keyword evidence="2 3" id="KW-1133">Transmembrane helix</keyword>
<feature type="transmembrane region" description="Helical" evidence="3">
    <location>
        <begin position="41"/>
        <end position="66"/>
    </location>
</feature>
<evidence type="ECO:0000256" key="2">
    <source>
        <dbReference type="ARBA" id="ARBA00022989"/>
    </source>
</evidence>
<proteinExistence type="predicted"/>
<dbReference type="Proteomes" id="UP000198995">
    <property type="component" value="Unassembled WGS sequence"/>
</dbReference>
<feature type="transmembrane region" description="Helical" evidence="3">
    <location>
        <begin position="105"/>
        <end position="128"/>
    </location>
</feature>
<keyword evidence="3" id="KW-0472">Membrane</keyword>
<dbReference type="PANTHER" id="PTHR37815:SF3">
    <property type="entry name" value="UPF0397 PROTEIN SPR0429"/>
    <property type="match status" value="1"/>
</dbReference>
<gene>
    <name evidence="4" type="ORF">SAMN04489866_104105</name>
</gene>
<accession>A0A1G6VPZ1</accession>
<dbReference type="Gene3D" id="1.10.1760.20">
    <property type="match status" value="1"/>
</dbReference>
<dbReference type="GO" id="GO:0016020">
    <property type="term" value="C:membrane"/>
    <property type="evidence" value="ECO:0007669"/>
    <property type="project" value="InterPro"/>
</dbReference>
<feature type="transmembrane region" description="Helical" evidence="3">
    <location>
        <begin position="12"/>
        <end position="29"/>
    </location>
</feature>
<dbReference type="STRING" id="2741.SAMN04489866_104105"/>
<dbReference type="InterPro" id="IPR009825">
    <property type="entry name" value="ECF_substrate-spec-like"/>
</dbReference>
<reference evidence="4 5" key="1">
    <citation type="submission" date="2016-10" db="EMBL/GenBank/DDBJ databases">
        <authorList>
            <person name="de Groot N.N."/>
        </authorList>
    </citation>
    <scope>NUCLEOTIDE SEQUENCE [LARGE SCALE GENOMIC DNA]</scope>
    <source>
        <strain evidence="4 5">DSM 20475</strain>
    </source>
</reference>
<keyword evidence="1 3" id="KW-0812">Transmembrane</keyword>
<evidence type="ECO:0000256" key="1">
    <source>
        <dbReference type="ARBA" id="ARBA00022692"/>
    </source>
</evidence>
<feature type="transmembrane region" description="Helical" evidence="3">
    <location>
        <begin position="134"/>
        <end position="155"/>
    </location>
</feature>
<name>A0A1G6VPZ1_PEPNI</name>
<dbReference type="EMBL" id="FNAF01000004">
    <property type="protein sequence ID" value="SDD55604.1"/>
    <property type="molecule type" value="Genomic_DNA"/>
</dbReference>
<dbReference type="AlphaFoldDB" id="A0A1G6VPZ1"/>
<keyword evidence="5" id="KW-1185">Reference proteome</keyword>
<dbReference type="PANTHER" id="PTHR37815">
    <property type="entry name" value="UPF0397 PROTEIN BC_2624-RELATED"/>
    <property type="match status" value="1"/>
</dbReference>
<evidence type="ECO:0000313" key="5">
    <source>
        <dbReference type="Proteomes" id="UP000198995"/>
    </source>
</evidence>
<dbReference type="Pfam" id="PF07155">
    <property type="entry name" value="ECF-ribofla_trS"/>
    <property type="match status" value="1"/>
</dbReference>
<dbReference type="RefSeq" id="WP_200781880.1">
    <property type="nucleotide sequence ID" value="NZ_FNAF01000004.1"/>
</dbReference>
<protein>
    <submittedName>
        <fullName evidence="4">Uncharacterized membrane protein</fullName>
    </submittedName>
</protein>
<evidence type="ECO:0000313" key="4">
    <source>
        <dbReference type="EMBL" id="SDD55604.1"/>
    </source>
</evidence>